<feature type="compositionally biased region" description="Low complexity" evidence="1">
    <location>
        <begin position="397"/>
        <end position="406"/>
    </location>
</feature>
<dbReference type="EMBL" id="CTEC01000003">
    <property type="protein sequence ID" value="CQD23277.1"/>
    <property type="molecule type" value="Genomic_DNA"/>
</dbReference>
<feature type="compositionally biased region" description="Low complexity" evidence="1">
    <location>
        <begin position="529"/>
        <end position="560"/>
    </location>
</feature>
<accession>A0A0U1DUY6</accession>
<proteinExistence type="predicted"/>
<evidence type="ECO:0000256" key="1">
    <source>
        <dbReference type="SAM" id="MobiDB-lite"/>
    </source>
</evidence>
<dbReference type="AlphaFoldDB" id="A0A0U1DUY6"/>
<organism evidence="2 3">
    <name type="scientific">Mycobacterium europaeum</name>
    <dbReference type="NCBI Taxonomy" id="761804"/>
    <lineage>
        <taxon>Bacteria</taxon>
        <taxon>Bacillati</taxon>
        <taxon>Actinomycetota</taxon>
        <taxon>Actinomycetes</taxon>
        <taxon>Mycobacteriales</taxon>
        <taxon>Mycobacteriaceae</taxon>
        <taxon>Mycobacterium</taxon>
        <taxon>Mycobacterium simiae complex</taxon>
    </lineage>
</organism>
<feature type="compositionally biased region" description="Low complexity" evidence="1">
    <location>
        <begin position="571"/>
        <end position="587"/>
    </location>
</feature>
<dbReference type="RefSeq" id="WP_083071542.1">
    <property type="nucleotide sequence ID" value="NZ_CTEC01000003.1"/>
</dbReference>
<feature type="region of interest" description="Disordered" evidence="1">
    <location>
        <begin position="665"/>
        <end position="794"/>
    </location>
</feature>
<feature type="compositionally biased region" description="Pro residues" evidence="1">
    <location>
        <begin position="686"/>
        <end position="739"/>
    </location>
</feature>
<feature type="compositionally biased region" description="Low complexity" evidence="1">
    <location>
        <begin position="415"/>
        <end position="428"/>
    </location>
</feature>
<gene>
    <name evidence="2" type="ORF">BN000_05787</name>
</gene>
<feature type="compositionally biased region" description="Basic and acidic residues" evidence="1">
    <location>
        <begin position="189"/>
        <end position="201"/>
    </location>
</feature>
<protein>
    <submittedName>
        <fullName evidence="2">NLP/P60 protein</fullName>
    </submittedName>
</protein>
<feature type="compositionally biased region" description="Gly residues" evidence="1">
    <location>
        <begin position="439"/>
        <end position="476"/>
    </location>
</feature>
<reference evidence="3" key="1">
    <citation type="submission" date="2015-03" db="EMBL/GenBank/DDBJ databases">
        <authorList>
            <person name="Urmite Genomes"/>
        </authorList>
    </citation>
    <scope>NUCLEOTIDE SEQUENCE [LARGE SCALE GENOMIC DNA]</scope>
    <source>
        <strain evidence="3">CSUR P1344</strain>
    </source>
</reference>
<keyword evidence="3" id="KW-1185">Reference proteome</keyword>
<name>A0A0U1DUY6_9MYCO</name>
<sequence length="794" mass="81494">MTDSDPRKFGDATSWRTWDATHGKEGWSAPGWALTGDPSRYISKDDPAWKVVLFNAQNNYGDPKIHYNTDDTGSERYLVFGDGTRLPSDGTIAYHDAASGKNWIQNNNGSVTPADKDFKPSGPSFDPLGYRRTADGKMYMPVDARGNQIGPQQAFLDPGTQLHGNPADPNAILTPINKNGDYYTLDPATGRRDYFDKDGKPISETQYEAGKGTPPPANGQPQQPHPPARPPGQKAPLQSPKVSVPDGMTTPQYPDWATNDDPDIPNQMTSVIAKLYDLFGKGTPATSDLPEFPFSTDTGEKSGIDAYDAVKGDFKRIESEFDATAKAFKNAVQNSANVTKAGRDAINNAIGTFNSTAKTIKEGDWDGLLQAESKMLDSVKTEVENAAKSSQDVPSNPAGGPATPMTPAGPPTAMPPGAADPSLASPPADDAKSLKDLLGGMGGPPFGGMPMGGNPLGGLGGMNPLGGLGSPMGGGANPLAPIADAVKPLSKLASSEDKPDDKKSPITPLNSGPQNTPPAPPSAAGGGAAAQPAAAGTPGSTGGAPTPTAKPAGDTTTKPTVTLPDGKVIDAPNKQAADAAQNALDKASPGGDAAQKAYSPTGLELPGDGKNLGAKVDPSDMQPGDVLKWQDKTMVAVAPGLVADPNHPGVTHTLDDVFKDQKGFQGVFRPTATDPTLSMHTSAPPLTDPHAPPHPPAHPPAPTPPPAGQAPTPPPADHPTPAPQPPAAPPPVPAEPPPDTVALSGPGPAAAPHQPAPQPSSTVPQAAPPSPFEAAAPPPATRSTKQERIAAGAE</sequence>
<feature type="compositionally biased region" description="Low complexity" evidence="1">
    <location>
        <begin position="740"/>
        <end position="753"/>
    </location>
</feature>
<feature type="compositionally biased region" description="Basic and acidic residues" evidence="1">
    <location>
        <begin position="494"/>
        <end position="504"/>
    </location>
</feature>
<dbReference type="Proteomes" id="UP000199601">
    <property type="component" value="Unassembled WGS sequence"/>
</dbReference>
<feature type="region of interest" description="Disordered" evidence="1">
    <location>
        <begin position="380"/>
        <end position="623"/>
    </location>
</feature>
<evidence type="ECO:0000313" key="2">
    <source>
        <dbReference type="EMBL" id="CQD23277.1"/>
    </source>
</evidence>
<evidence type="ECO:0000313" key="3">
    <source>
        <dbReference type="Proteomes" id="UP000199601"/>
    </source>
</evidence>
<feature type="region of interest" description="Disordered" evidence="1">
    <location>
        <begin position="158"/>
        <end position="252"/>
    </location>
</feature>
<feature type="compositionally biased region" description="Pro residues" evidence="1">
    <location>
        <begin position="213"/>
        <end position="230"/>
    </location>
</feature>
<feature type="compositionally biased region" description="Pro residues" evidence="1">
    <location>
        <begin position="766"/>
        <end position="780"/>
    </location>
</feature>